<dbReference type="Pfam" id="PF07969">
    <property type="entry name" value="Amidohydro_3"/>
    <property type="match status" value="1"/>
</dbReference>
<dbReference type="Proteomes" id="UP000262583">
    <property type="component" value="Chromosome"/>
</dbReference>
<feature type="binding site" evidence="7">
    <location>
        <position position="292"/>
    </location>
    <ligand>
        <name>substrate</name>
    </ligand>
</feature>
<dbReference type="GO" id="GO:0005737">
    <property type="term" value="C:cytoplasm"/>
    <property type="evidence" value="ECO:0007669"/>
    <property type="project" value="TreeGrafter"/>
</dbReference>
<evidence type="ECO:0000256" key="5">
    <source>
        <dbReference type="ARBA" id="ARBA00022833"/>
    </source>
</evidence>
<feature type="active site" evidence="7">
    <location>
        <position position="319"/>
    </location>
</feature>
<evidence type="ECO:0000256" key="2">
    <source>
        <dbReference type="ARBA" id="ARBA00010286"/>
    </source>
</evidence>
<feature type="binding site" evidence="7">
    <location>
        <begin position="337"/>
        <end position="338"/>
    </location>
    <ligand>
        <name>substrate</name>
    </ligand>
</feature>
<dbReference type="InterPro" id="IPR004722">
    <property type="entry name" value="DHOase"/>
</dbReference>
<evidence type="ECO:0000313" key="10">
    <source>
        <dbReference type="EMBL" id="AXA36296.1"/>
    </source>
</evidence>
<reference evidence="10 11" key="1">
    <citation type="submission" date="2018-05" db="EMBL/GenBank/DDBJ databases">
        <title>A metagenomic window into the 2 km-deep terrestrial subsurface aquifer revealed taxonomically and functionally diverse microbial community comprising novel uncultured bacterial lineages.</title>
        <authorList>
            <person name="Kadnikov V.V."/>
            <person name="Mardanov A.V."/>
            <person name="Beletsky A.V."/>
            <person name="Banks D."/>
            <person name="Pimenov N.V."/>
            <person name="Frank Y.A."/>
            <person name="Karnachuk O.V."/>
            <person name="Ravin N.V."/>
        </authorList>
    </citation>
    <scope>NUCLEOTIDE SEQUENCE [LARGE SCALE GENOMIC DNA]</scope>
    <source>
        <strain evidence="10">BY</strain>
    </source>
</reference>
<feature type="domain" description="Amidohydrolase 3" evidence="8">
    <location>
        <begin position="357"/>
        <end position="437"/>
    </location>
</feature>
<dbReference type="SUPFAM" id="SSF51338">
    <property type="entry name" value="Composite domain of metallo-dependent hydrolases"/>
    <property type="match status" value="1"/>
</dbReference>
<dbReference type="InterPro" id="IPR013108">
    <property type="entry name" value="Amidohydro_3"/>
</dbReference>
<dbReference type="KEGG" id="schv:BRCON_1519"/>
<comment type="catalytic activity">
    <reaction evidence="7">
        <text>(S)-dihydroorotate + H2O = N-carbamoyl-L-aspartate + H(+)</text>
        <dbReference type="Rhea" id="RHEA:24296"/>
        <dbReference type="ChEBI" id="CHEBI:15377"/>
        <dbReference type="ChEBI" id="CHEBI:15378"/>
        <dbReference type="ChEBI" id="CHEBI:30864"/>
        <dbReference type="ChEBI" id="CHEBI:32814"/>
        <dbReference type="EC" id="3.5.2.3"/>
    </reaction>
</comment>
<dbReference type="GO" id="GO:0004151">
    <property type="term" value="F:dihydroorotase activity"/>
    <property type="evidence" value="ECO:0007669"/>
    <property type="project" value="UniProtKB-UniRule"/>
</dbReference>
<keyword evidence="6 7" id="KW-0665">Pyrimidine biosynthesis</keyword>
<dbReference type="InterPro" id="IPR002195">
    <property type="entry name" value="Dihydroorotase_CS"/>
</dbReference>
<evidence type="ECO:0000256" key="7">
    <source>
        <dbReference type="HAMAP-Rule" id="MF_00220"/>
    </source>
</evidence>
<evidence type="ECO:0000256" key="6">
    <source>
        <dbReference type="ARBA" id="ARBA00022975"/>
    </source>
</evidence>
<evidence type="ECO:0000259" key="8">
    <source>
        <dbReference type="Pfam" id="PF07969"/>
    </source>
</evidence>
<dbReference type="PANTHER" id="PTHR43668">
    <property type="entry name" value="ALLANTOINASE"/>
    <property type="match status" value="1"/>
</dbReference>
<dbReference type="GO" id="GO:0008270">
    <property type="term" value="F:zinc ion binding"/>
    <property type="evidence" value="ECO:0007669"/>
    <property type="project" value="UniProtKB-UniRule"/>
</dbReference>
<dbReference type="InterPro" id="IPR011059">
    <property type="entry name" value="Metal-dep_hydrolase_composite"/>
</dbReference>
<feature type="binding site" evidence="7">
    <location>
        <position position="76"/>
    </location>
    <ligand>
        <name>Zn(2+)</name>
        <dbReference type="ChEBI" id="CHEBI:29105"/>
        <label>1</label>
    </ligand>
</feature>
<accession>A0A2Z4Y5S0</accession>
<feature type="binding site" evidence="7">
    <location>
        <position position="246"/>
    </location>
    <ligand>
        <name>Zn(2+)</name>
        <dbReference type="ChEBI" id="CHEBI:29105"/>
        <label>2</label>
    </ligand>
</feature>
<feature type="binding site" evidence="7">
    <location>
        <position position="193"/>
    </location>
    <ligand>
        <name>Zn(2+)</name>
        <dbReference type="ChEBI" id="CHEBI:29105"/>
        <label>2</label>
    </ligand>
</feature>
<dbReference type="GO" id="GO:0004038">
    <property type="term" value="F:allantoinase activity"/>
    <property type="evidence" value="ECO:0007669"/>
    <property type="project" value="TreeGrafter"/>
</dbReference>
<feature type="binding site" evidence="7">
    <location>
        <position position="166"/>
    </location>
    <ligand>
        <name>Zn(2+)</name>
        <dbReference type="ChEBI" id="CHEBI:29105"/>
        <label>1</label>
    </ligand>
</feature>
<dbReference type="InterPro" id="IPR032466">
    <property type="entry name" value="Metal_Hydrolase"/>
</dbReference>
<dbReference type="EC" id="3.5.2.3" evidence="7"/>
<dbReference type="NCBIfam" id="TIGR00857">
    <property type="entry name" value="pyrC_multi"/>
    <property type="match status" value="1"/>
</dbReference>
<keyword evidence="3 7" id="KW-0479">Metal-binding</keyword>
<feature type="domain" description="Dihydroorotase catalytic" evidence="9">
    <location>
        <begin position="63"/>
        <end position="250"/>
    </location>
</feature>
<dbReference type="Gene3D" id="2.30.40.10">
    <property type="entry name" value="Urease, subunit C, domain 1"/>
    <property type="match status" value="1"/>
</dbReference>
<gene>
    <name evidence="7" type="primary">pyrC</name>
    <name evidence="10" type="ORF">BRCON_1519</name>
</gene>
<comment type="cofactor">
    <cofactor evidence="7">
        <name>Zn(2+)</name>
        <dbReference type="ChEBI" id="CHEBI:29105"/>
    </cofactor>
    <text evidence="7">Binds 2 Zn(2+) ions per subunit.</text>
</comment>
<dbReference type="GO" id="GO:0006145">
    <property type="term" value="P:purine nucleobase catabolic process"/>
    <property type="evidence" value="ECO:0007669"/>
    <property type="project" value="TreeGrafter"/>
</dbReference>
<sequence>MVITWQAHHLDMARLIIQNGRVLDPATGRDEITSIEIEDGIIREIAPTLPPPDPNTTVIDATGRLVCPGFIDLHTHLREPGREDKETIASGTRAAAAGGFTTVCAIPNTCPIIDSQTGIKFILSRAESDGVVNVIPYASVTRNQQGEEIVEFGDLVSHGARGFTDDGHPIMNAEIMRRALEYSAMFDVPILDHCEDLTLSSDGIMHDGFYSTKLGLKGIPALAESIQVARDVELAAITGGHIHIMHVSKHQSLAHIRRAKAAGIRVTCEVTPHHLTLTDAALETFDTNLKVNPPLGDERDREALIEALADGTIDCIATDHAPHTDIEKDLPIADAPFGMIGLETAFPVLYTKLVCTGKISLPLLIEKLTWGPAQVLGLDPRGTLTRGAPADIVILDLEKTVRFEAGEFFSKGCNSPWIGHELRGSIETTIVAGQIVYHQRKILK</sequence>
<dbReference type="EMBL" id="CP030759">
    <property type="protein sequence ID" value="AXA36296.1"/>
    <property type="molecule type" value="Genomic_DNA"/>
</dbReference>
<dbReference type="UniPathway" id="UPA00070">
    <property type="reaction ID" value="UER00117"/>
</dbReference>
<dbReference type="AlphaFoldDB" id="A0A2Z4Y5S0"/>
<dbReference type="PROSITE" id="PS00483">
    <property type="entry name" value="DIHYDROOROTASE_2"/>
    <property type="match status" value="1"/>
</dbReference>
<dbReference type="SUPFAM" id="SSF51556">
    <property type="entry name" value="Metallo-dependent hydrolases"/>
    <property type="match status" value="1"/>
</dbReference>
<feature type="binding site" evidence="7">
    <location>
        <position position="108"/>
    </location>
    <ligand>
        <name>substrate</name>
    </ligand>
</feature>
<evidence type="ECO:0000256" key="1">
    <source>
        <dbReference type="ARBA" id="ARBA00002368"/>
    </source>
</evidence>
<proteinExistence type="inferred from homology"/>
<dbReference type="GO" id="GO:0044205">
    <property type="term" value="P:'de novo' UMP biosynthetic process"/>
    <property type="evidence" value="ECO:0007669"/>
    <property type="project" value="UniProtKB-UniRule"/>
</dbReference>
<evidence type="ECO:0000313" key="11">
    <source>
        <dbReference type="Proteomes" id="UP000262583"/>
    </source>
</evidence>
<dbReference type="InterPro" id="IPR024403">
    <property type="entry name" value="DHOase_cat"/>
</dbReference>
<dbReference type="Pfam" id="PF12890">
    <property type="entry name" value="DHOase"/>
    <property type="match status" value="1"/>
</dbReference>
<dbReference type="HAMAP" id="MF_00220_B">
    <property type="entry name" value="PyrC_classI_B"/>
    <property type="match status" value="1"/>
</dbReference>
<feature type="binding site" evidence="7">
    <location>
        <begin position="76"/>
        <end position="78"/>
    </location>
    <ligand>
        <name>substrate</name>
    </ligand>
</feature>
<dbReference type="PANTHER" id="PTHR43668:SF2">
    <property type="entry name" value="ALLANTOINASE"/>
    <property type="match status" value="1"/>
</dbReference>
<dbReference type="InterPro" id="IPR050138">
    <property type="entry name" value="DHOase/Allantoinase_Hydrolase"/>
</dbReference>
<feature type="binding site" evidence="7">
    <location>
        <position position="74"/>
    </location>
    <ligand>
        <name>Zn(2+)</name>
        <dbReference type="ChEBI" id="CHEBI:29105"/>
        <label>1</label>
    </ligand>
</feature>
<feature type="binding site" evidence="7">
    <location>
        <position position="166"/>
    </location>
    <ligand>
        <name>Zn(2+)</name>
        <dbReference type="ChEBI" id="CHEBI:29105"/>
        <label>2</label>
    </ligand>
</feature>
<dbReference type="CDD" id="cd01317">
    <property type="entry name" value="DHOase_IIa"/>
    <property type="match status" value="1"/>
</dbReference>
<name>A0A2Z4Y5S0_SUMC1</name>
<dbReference type="Gene3D" id="3.20.20.140">
    <property type="entry name" value="Metal-dependent hydrolases"/>
    <property type="match status" value="1"/>
</dbReference>
<organism evidence="10 11">
    <name type="scientific">Sumerlaea chitinivorans</name>
    <dbReference type="NCBI Taxonomy" id="2250252"/>
    <lineage>
        <taxon>Bacteria</taxon>
        <taxon>Candidatus Sumerlaeota</taxon>
        <taxon>Candidatus Sumerlaeia</taxon>
        <taxon>Candidatus Sumerlaeales</taxon>
        <taxon>Candidatus Sumerlaeaceae</taxon>
        <taxon>Candidatus Sumerlaea</taxon>
    </lineage>
</organism>
<comment type="similarity">
    <text evidence="2 7">Belongs to the metallo-dependent hydrolases superfamily. DHOase family. Class I DHOase subfamily.</text>
</comment>
<feature type="binding site" evidence="7">
    <location>
        <position position="323"/>
    </location>
    <ligand>
        <name>substrate</name>
    </ligand>
</feature>
<comment type="pathway">
    <text evidence="7">Pyrimidine metabolism; UMP biosynthesis via de novo pathway; (S)-dihydroorotate from bicarbonate: step 3/3.</text>
</comment>
<keyword evidence="4 7" id="KW-0378">Hydrolase</keyword>
<feature type="binding site" evidence="7">
    <location>
        <position position="319"/>
    </location>
    <ligand>
        <name>Zn(2+)</name>
        <dbReference type="ChEBI" id="CHEBI:29105"/>
        <label>1</label>
    </ligand>
</feature>
<comment type="function">
    <text evidence="1 7">Catalyzes the reversible cyclization of carbamoyl aspartate to dihydroorotate.</text>
</comment>
<evidence type="ECO:0000256" key="3">
    <source>
        <dbReference type="ARBA" id="ARBA00022723"/>
    </source>
</evidence>
<keyword evidence="5 7" id="KW-0862">Zinc</keyword>
<evidence type="ECO:0000259" key="9">
    <source>
        <dbReference type="Pfam" id="PF12890"/>
    </source>
</evidence>
<evidence type="ECO:0000256" key="4">
    <source>
        <dbReference type="ARBA" id="ARBA00022801"/>
    </source>
</evidence>
<protein>
    <recommendedName>
        <fullName evidence="7">Dihydroorotase</fullName>
        <shortName evidence="7">DHOase</shortName>
        <ecNumber evidence="7">3.5.2.3</ecNumber>
    </recommendedName>
</protein>